<dbReference type="InterPro" id="IPR050747">
    <property type="entry name" value="Mitochondrial_chaperone_BCS1"/>
</dbReference>
<evidence type="ECO:0000256" key="11">
    <source>
        <dbReference type="ARBA" id="ARBA00023136"/>
    </source>
</evidence>
<dbReference type="SMART" id="SM00382">
    <property type="entry name" value="AAA"/>
    <property type="match status" value="1"/>
</dbReference>
<proteinExistence type="inferred from homology"/>
<evidence type="ECO:0000313" key="17">
    <source>
        <dbReference type="Proteomes" id="UP001142055"/>
    </source>
</evidence>
<evidence type="ECO:0000256" key="8">
    <source>
        <dbReference type="ARBA" id="ARBA00022840"/>
    </source>
</evidence>
<evidence type="ECO:0000256" key="5">
    <source>
        <dbReference type="ARBA" id="ARBA00022741"/>
    </source>
</evidence>
<evidence type="ECO:0000313" key="16">
    <source>
        <dbReference type="EMBL" id="KAJ6223033.1"/>
    </source>
</evidence>
<dbReference type="InterPro" id="IPR057495">
    <property type="entry name" value="AAA_lid_BCS1"/>
</dbReference>
<dbReference type="SMART" id="SM01024">
    <property type="entry name" value="BCS1_N"/>
    <property type="match status" value="1"/>
</dbReference>
<evidence type="ECO:0000256" key="13">
    <source>
        <dbReference type="ARBA" id="ARBA00048778"/>
    </source>
</evidence>
<evidence type="ECO:0000256" key="3">
    <source>
        <dbReference type="ARBA" id="ARBA00016942"/>
    </source>
</evidence>
<dbReference type="Pfam" id="PF08740">
    <property type="entry name" value="BCS1_N"/>
    <property type="match status" value="1"/>
</dbReference>
<evidence type="ECO:0000256" key="12">
    <source>
        <dbReference type="ARBA" id="ARBA00032816"/>
    </source>
</evidence>
<dbReference type="OMA" id="WMTLYQR"/>
<dbReference type="GO" id="GO:0005743">
    <property type="term" value="C:mitochondrial inner membrane"/>
    <property type="evidence" value="ECO:0007669"/>
    <property type="project" value="UniProtKB-SubCell"/>
</dbReference>
<dbReference type="AlphaFoldDB" id="A0A9Q0MDB5"/>
<evidence type="ECO:0000256" key="9">
    <source>
        <dbReference type="ARBA" id="ARBA00022989"/>
    </source>
</evidence>
<dbReference type="InterPro" id="IPR027417">
    <property type="entry name" value="P-loop_NTPase"/>
</dbReference>
<dbReference type="InterPro" id="IPR003959">
    <property type="entry name" value="ATPase_AAA_core"/>
</dbReference>
<dbReference type="SUPFAM" id="SSF52540">
    <property type="entry name" value="P-loop containing nucleoside triphosphate hydrolases"/>
    <property type="match status" value="1"/>
</dbReference>
<accession>A0A9Q0MDB5</accession>
<evidence type="ECO:0000256" key="1">
    <source>
        <dbReference type="ARBA" id="ARBA00004434"/>
    </source>
</evidence>
<evidence type="ECO:0000256" key="6">
    <source>
        <dbReference type="ARBA" id="ARBA00022792"/>
    </source>
</evidence>
<dbReference type="FunFam" id="3.40.50.300:FF:000768">
    <property type="entry name" value="Probable mitochondrial chaperone bcs1"/>
    <property type="match status" value="1"/>
</dbReference>
<keyword evidence="8" id="KW-0067">ATP-binding</keyword>
<comment type="caution">
    <text evidence="16">The sequence shown here is derived from an EMBL/GenBank/DDBJ whole genome shotgun (WGS) entry which is preliminary data.</text>
</comment>
<keyword evidence="7" id="KW-0378">Hydrolase</keyword>
<dbReference type="GO" id="GO:0034551">
    <property type="term" value="P:mitochondrial respiratory chain complex III assembly"/>
    <property type="evidence" value="ECO:0007669"/>
    <property type="project" value="UniProtKB-ARBA"/>
</dbReference>
<dbReference type="InterPro" id="IPR003593">
    <property type="entry name" value="AAA+_ATPase"/>
</dbReference>
<evidence type="ECO:0000259" key="15">
    <source>
        <dbReference type="SMART" id="SM01024"/>
    </source>
</evidence>
<keyword evidence="11" id="KW-0472">Membrane</keyword>
<dbReference type="Gene3D" id="3.40.50.300">
    <property type="entry name" value="P-loop containing nucleotide triphosphate hydrolases"/>
    <property type="match status" value="1"/>
</dbReference>
<dbReference type="Pfam" id="PF25426">
    <property type="entry name" value="AAA_lid_BCS1"/>
    <property type="match status" value="1"/>
</dbReference>
<protein>
    <recommendedName>
        <fullName evidence="3">Mitochondrial chaperone BCS1</fullName>
    </recommendedName>
    <alternativeName>
        <fullName evidence="12">BCS1-like protein</fullName>
    </alternativeName>
</protein>
<evidence type="ECO:0000256" key="10">
    <source>
        <dbReference type="ARBA" id="ARBA00023128"/>
    </source>
</evidence>
<dbReference type="EMBL" id="JAPWDV010000001">
    <property type="protein sequence ID" value="KAJ6223033.1"/>
    <property type="molecule type" value="Genomic_DNA"/>
</dbReference>
<organism evidence="16 17">
    <name type="scientific">Blomia tropicalis</name>
    <name type="common">Mite</name>
    <dbReference type="NCBI Taxonomy" id="40697"/>
    <lineage>
        <taxon>Eukaryota</taxon>
        <taxon>Metazoa</taxon>
        <taxon>Ecdysozoa</taxon>
        <taxon>Arthropoda</taxon>
        <taxon>Chelicerata</taxon>
        <taxon>Arachnida</taxon>
        <taxon>Acari</taxon>
        <taxon>Acariformes</taxon>
        <taxon>Sarcoptiformes</taxon>
        <taxon>Astigmata</taxon>
        <taxon>Glycyphagoidea</taxon>
        <taxon>Echimyopodidae</taxon>
        <taxon>Blomia</taxon>
    </lineage>
</organism>
<keyword evidence="9" id="KW-1133">Transmembrane helix</keyword>
<keyword evidence="4" id="KW-0812">Transmembrane</keyword>
<keyword evidence="5" id="KW-0547">Nucleotide-binding</keyword>
<comment type="subcellular location">
    <subcellularLocation>
        <location evidence="1">Mitochondrion inner membrane</location>
        <topology evidence="1">Single-pass membrane protein</topology>
    </subcellularLocation>
</comment>
<keyword evidence="10" id="KW-0496">Mitochondrion</keyword>
<sequence length="414" mass="46962">MTISELVGSLQNNPYFGAGFGLVGLTAALATGRKAAILAWAGIRRYAFVTCEVNSKDKSYQWVLEWITRQSQRTQHVSMVTEFYENEVGRVSTRFAYIPSPGVHFFRYRGHVVRCERVREQMDALAGVPYEVVTLTTLGQDKSVFTNIFNEARRIALAEVANKTATYIAFGHEWRVFGQARAKRPIESVILDNGLSEMIVKDLNTFLESSQWYQERGIPYRRGYLFYGPPGTGKSSFIFSLAGHLNYSICVLNLSDPSLTDDRLLHLVNTAPRDSLILLEDIDCSTRPHQEDQHPERWEGLSRVTYSGLLNTLDGVVGSEARILMMTTNHIEMLDDTLTRPGRVDLKVLIDNATDSQLRRAFLSFFPEMDDSYGDKFVKHVRTSYPKPISMARVQGHFLLHRDNPINVLKNPIL</sequence>
<dbReference type="GO" id="GO:0016887">
    <property type="term" value="F:ATP hydrolysis activity"/>
    <property type="evidence" value="ECO:0007669"/>
    <property type="project" value="InterPro"/>
</dbReference>
<gene>
    <name evidence="16" type="ORF">RDWZM_001578</name>
</gene>
<evidence type="ECO:0000256" key="4">
    <source>
        <dbReference type="ARBA" id="ARBA00022692"/>
    </source>
</evidence>
<dbReference type="GO" id="GO:0005524">
    <property type="term" value="F:ATP binding"/>
    <property type="evidence" value="ECO:0007669"/>
    <property type="project" value="UniProtKB-KW"/>
</dbReference>
<comment type="similarity">
    <text evidence="2">Belongs to the AAA ATPase family. BCS1 subfamily.</text>
</comment>
<evidence type="ECO:0000256" key="2">
    <source>
        <dbReference type="ARBA" id="ARBA00007448"/>
    </source>
</evidence>
<dbReference type="PANTHER" id="PTHR23070">
    <property type="entry name" value="BCS1 AAA-TYPE ATPASE"/>
    <property type="match status" value="1"/>
</dbReference>
<name>A0A9Q0MDB5_BLOTA</name>
<dbReference type="CDD" id="cd19510">
    <property type="entry name" value="RecA-like_BCS1"/>
    <property type="match status" value="1"/>
</dbReference>
<dbReference type="InterPro" id="IPR014851">
    <property type="entry name" value="BCS1_N"/>
</dbReference>
<evidence type="ECO:0000256" key="7">
    <source>
        <dbReference type="ARBA" id="ARBA00022801"/>
    </source>
</evidence>
<dbReference type="Pfam" id="PF00004">
    <property type="entry name" value="AAA"/>
    <property type="match status" value="1"/>
</dbReference>
<feature type="domain" description="BCS1 N-terminal" evidence="15">
    <location>
        <begin position="23"/>
        <end position="189"/>
    </location>
</feature>
<keyword evidence="6" id="KW-0999">Mitochondrion inner membrane</keyword>
<evidence type="ECO:0000259" key="14">
    <source>
        <dbReference type="SMART" id="SM00382"/>
    </source>
</evidence>
<feature type="domain" description="AAA+ ATPase" evidence="14">
    <location>
        <begin position="220"/>
        <end position="354"/>
    </location>
</feature>
<dbReference type="Proteomes" id="UP001142055">
    <property type="component" value="Chromosome 1"/>
</dbReference>
<keyword evidence="17" id="KW-1185">Reference proteome</keyword>
<comment type="catalytic activity">
    <reaction evidence="13">
        <text>ATP + H2O = ADP + phosphate + H(+)</text>
        <dbReference type="Rhea" id="RHEA:13065"/>
        <dbReference type="ChEBI" id="CHEBI:15377"/>
        <dbReference type="ChEBI" id="CHEBI:15378"/>
        <dbReference type="ChEBI" id="CHEBI:30616"/>
        <dbReference type="ChEBI" id="CHEBI:43474"/>
        <dbReference type="ChEBI" id="CHEBI:456216"/>
    </reaction>
    <physiologicalReaction direction="left-to-right" evidence="13">
        <dbReference type="Rhea" id="RHEA:13066"/>
    </physiologicalReaction>
</comment>
<reference evidence="16" key="1">
    <citation type="submission" date="2022-12" db="EMBL/GenBank/DDBJ databases">
        <title>Genome assemblies of Blomia tropicalis.</title>
        <authorList>
            <person name="Cui Y."/>
        </authorList>
    </citation>
    <scope>NUCLEOTIDE SEQUENCE</scope>
    <source>
        <tissue evidence="16">Adult mites</tissue>
    </source>
</reference>